<evidence type="ECO:0000256" key="1">
    <source>
        <dbReference type="SAM" id="SignalP"/>
    </source>
</evidence>
<dbReference type="RefSeq" id="WP_128762004.1">
    <property type="nucleotide sequence ID" value="NZ_QOVI01000005.1"/>
</dbReference>
<protein>
    <submittedName>
        <fullName evidence="3">Putative PepSY-like beta-lactamase-inhibitor</fullName>
    </submittedName>
</protein>
<dbReference type="EMBL" id="QOVI01000005">
    <property type="protein sequence ID" value="RXG13227.1"/>
    <property type="molecule type" value="Genomic_DNA"/>
</dbReference>
<proteinExistence type="predicted"/>
<evidence type="ECO:0000313" key="3">
    <source>
        <dbReference type="EMBL" id="RXG13227.1"/>
    </source>
</evidence>
<dbReference type="Pfam" id="PF11396">
    <property type="entry name" value="PepSY_like"/>
    <property type="match status" value="1"/>
</dbReference>
<dbReference type="InterPro" id="IPR021533">
    <property type="entry name" value="PepSY-like"/>
</dbReference>
<feature type="chain" id="PRO_5020683129" evidence="1">
    <location>
        <begin position="20"/>
        <end position="143"/>
    </location>
</feature>
<comment type="caution">
    <text evidence="3">The sequence shown here is derived from an EMBL/GenBank/DDBJ whole genome shotgun (WGS) entry which is preliminary data.</text>
</comment>
<feature type="signal peptide" evidence="1">
    <location>
        <begin position="1"/>
        <end position="19"/>
    </location>
</feature>
<keyword evidence="1" id="KW-0732">Signal</keyword>
<dbReference type="AlphaFoldDB" id="A0A4Q0NSW9"/>
<evidence type="ECO:0000313" key="4">
    <source>
        <dbReference type="Proteomes" id="UP000289821"/>
    </source>
</evidence>
<accession>A0A4Q0NSW9</accession>
<dbReference type="Proteomes" id="UP000289821">
    <property type="component" value="Unassembled WGS sequence"/>
</dbReference>
<dbReference type="SUPFAM" id="SSF160574">
    <property type="entry name" value="BT0923-like"/>
    <property type="match status" value="1"/>
</dbReference>
<organism evidence="3 4">
    <name type="scientific">Leeuwenhoekiella aestuarii</name>
    <dbReference type="NCBI Taxonomy" id="2249426"/>
    <lineage>
        <taxon>Bacteria</taxon>
        <taxon>Pseudomonadati</taxon>
        <taxon>Bacteroidota</taxon>
        <taxon>Flavobacteriia</taxon>
        <taxon>Flavobacteriales</taxon>
        <taxon>Flavobacteriaceae</taxon>
        <taxon>Leeuwenhoekiella</taxon>
    </lineage>
</organism>
<feature type="domain" description="Putative beta-lactamase-inhibitor-like PepSY-like" evidence="2">
    <location>
        <begin position="53"/>
        <end position="123"/>
    </location>
</feature>
<sequence length="143" mass="16214">MKTLTILMISIFLSTTVGAQDLPTNQVPANIRTNFELDFKKATHASWEQAGSFYKVDFQSEDLNQSVWYAKDGCLIKQQTPIAYHELPQAVKETLTASYPNIKFNTLLHTKKYGNSTYSLILESAIAKKNQLVFNYKGDEITQ</sequence>
<dbReference type="Gene3D" id="3.10.450.360">
    <property type="match status" value="1"/>
</dbReference>
<gene>
    <name evidence="3" type="ORF">DSM04_105205</name>
</gene>
<evidence type="ECO:0000259" key="2">
    <source>
        <dbReference type="Pfam" id="PF11396"/>
    </source>
</evidence>
<keyword evidence="4" id="KW-1185">Reference proteome</keyword>
<name>A0A4Q0NSW9_9FLAO</name>
<reference evidence="3 4" key="1">
    <citation type="submission" date="2018-07" db="EMBL/GenBank/DDBJ databases">
        <title>Leeuwenhoekiella genomics.</title>
        <authorList>
            <person name="Tahon G."/>
            <person name="Willems A."/>
        </authorList>
    </citation>
    <scope>NUCLEOTIDE SEQUENCE [LARGE SCALE GENOMIC DNA]</scope>
    <source>
        <strain evidence="3 4">R-50232</strain>
    </source>
</reference>